<gene>
    <name evidence="1" type="ORF">St703_25220</name>
</gene>
<evidence type="ECO:0000313" key="2">
    <source>
        <dbReference type="Proteomes" id="UP000326951"/>
    </source>
</evidence>
<evidence type="ECO:0000313" key="1">
    <source>
        <dbReference type="EMBL" id="BBN99817.1"/>
    </source>
</evidence>
<dbReference type="EMBL" id="AP021853">
    <property type="protein sequence ID" value="BBN99817.1"/>
    <property type="molecule type" value="Genomic_DNA"/>
</dbReference>
<accession>A0A5K7WZI0</accession>
<proteinExistence type="predicted"/>
<name>A0A5K7WZI0_9BACL</name>
<reference evidence="1 2" key="1">
    <citation type="submission" date="2019-09" db="EMBL/GenBank/DDBJ databases">
        <title>Complete genome sequence of Sporolactobacillus terrae 70-3.</title>
        <authorList>
            <person name="Tanaka N."/>
            <person name="Shiwa Y."/>
            <person name="Fujita N."/>
            <person name="Tanasupawat S."/>
        </authorList>
    </citation>
    <scope>NUCLEOTIDE SEQUENCE [LARGE SCALE GENOMIC DNA]</scope>
    <source>
        <strain evidence="1 2">70-3</strain>
    </source>
</reference>
<dbReference type="Proteomes" id="UP000326951">
    <property type="component" value="Chromosome"/>
</dbReference>
<organism evidence="1 2">
    <name type="scientific">Sporolactobacillus terrae</name>
    <dbReference type="NCBI Taxonomy" id="269673"/>
    <lineage>
        <taxon>Bacteria</taxon>
        <taxon>Bacillati</taxon>
        <taxon>Bacillota</taxon>
        <taxon>Bacilli</taxon>
        <taxon>Bacillales</taxon>
        <taxon>Sporolactobacillaceae</taxon>
        <taxon>Sporolactobacillus</taxon>
    </lineage>
</organism>
<sequence>MLTVRFQRPLRIDHCLSIFLSFIPRKEVGILQIKMNGLCACYMNGEVIGSEERVRSCSADD</sequence>
<dbReference type="AlphaFoldDB" id="A0A5K7WZI0"/>
<protein>
    <submittedName>
        <fullName evidence="1">Uncharacterized protein</fullName>
    </submittedName>
</protein>